<dbReference type="InterPro" id="IPR000182">
    <property type="entry name" value="GNAT_dom"/>
</dbReference>
<dbReference type="PROSITE" id="PS51186">
    <property type="entry name" value="GNAT"/>
    <property type="match status" value="1"/>
</dbReference>
<protein>
    <submittedName>
        <fullName evidence="4">GNAT family N-acetyltransferase</fullName>
    </submittedName>
</protein>
<dbReference type="CDD" id="cd04301">
    <property type="entry name" value="NAT_SF"/>
    <property type="match status" value="1"/>
</dbReference>
<reference evidence="4 5" key="1">
    <citation type="submission" date="2021-06" db="EMBL/GenBank/DDBJ databases">
        <authorList>
            <person name="Sun Q."/>
            <person name="Li D."/>
        </authorList>
    </citation>
    <scope>NUCLEOTIDE SEQUENCE [LARGE SCALE GENOMIC DNA]</scope>
    <source>
        <strain evidence="4 5">MSJ-11</strain>
    </source>
</reference>
<comment type="caution">
    <text evidence="4">The sequence shown here is derived from an EMBL/GenBank/DDBJ whole genome shotgun (WGS) entry which is preliminary data.</text>
</comment>
<dbReference type="EMBL" id="JAHLQF010000002">
    <property type="protein sequence ID" value="MBU5484406.1"/>
    <property type="molecule type" value="Genomic_DNA"/>
</dbReference>
<evidence type="ECO:0000256" key="1">
    <source>
        <dbReference type="ARBA" id="ARBA00022679"/>
    </source>
</evidence>
<name>A0ABS6EI92_9CLOT</name>
<gene>
    <name evidence="4" type="ORF">KQI86_08705</name>
</gene>
<evidence type="ECO:0000313" key="5">
    <source>
        <dbReference type="Proteomes" id="UP000726170"/>
    </source>
</evidence>
<sequence>MEEEAEYIGNMLLEFNLQSKPLSQEKPFISINRCIKDENGKIIGGILACLALWHILSIDTLWVKKEFRNQGVAKQLLRLVETEARNMGCHIVYLSTYDFQAKDFYLKNGYEIFGVLEDCPKEHKLYHLSKRL</sequence>
<dbReference type="PANTHER" id="PTHR43420">
    <property type="entry name" value="ACETYLTRANSFERASE"/>
    <property type="match status" value="1"/>
</dbReference>
<dbReference type="Proteomes" id="UP000726170">
    <property type="component" value="Unassembled WGS sequence"/>
</dbReference>
<feature type="domain" description="N-acetyltransferase" evidence="3">
    <location>
        <begin position="1"/>
        <end position="132"/>
    </location>
</feature>
<evidence type="ECO:0000256" key="2">
    <source>
        <dbReference type="ARBA" id="ARBA00023315"/>
    </source>
</evidence>
<dbReference type="Pfam" id="PF00583">
    <property type="entry name" value="Acetyltransf_1"/>
    <property type="match status" value="1"/>
</dbReference>
<proteinExistence type="predicted"/>
<keyword evidence="1" id="KW-0808">Transferase</keyword>
<keyword evidence="2" id="KW-0012">Acyltransferase</keyword>
<evidence type="ECO:0000259" key="3">
    <source>
        <dbReference type="PROSITE" id="PS51186"/>
    </source>
</evidence>
<dbReference type="InterPro" id="IPR050680">
    <property type="entry name" value="YpeA/RimI_acetyltransf"/>
</dbReference>
<accession>A0ABS6EI92</accession>
<organism evidence="4 5">
    <name type="scientific">Clostridium mobile</name>
    <dbReference type="NCBI Taxonomy" id="2841512"/>
    <lineage>
        <taxon>Bacteria</taxon>
        <taxon>Bacillati</taxon>
        <taxon>Bacillota</taxon>
        <taxon>Clostridia</taxon>
        <taxon>Eubacteriales</taxon>
        <taxon>Clostridiaceae</taxon>
        <taxon>Clostridium</taxon>
    </lineage>
</organism>
<evidence type="ECO:0000313" key="4">
    <source>
        <dbReference type="EMBL" id="MBU5484406.1"/>
    </source>
</evidence>
<keyword evidence="5" id="KW-1185">Reference proteome</keyword>